<proteinExistence type="predicted"/>
<accession>A0A9D5KAI9</accession>
<dbReference type="InterPro" id="IPR024096">
    <property type="entry name" value="NO_sig/Golgi_transp_ligand-bd"/>
</dbReference>
<dbReference type="Gene3D" id="3.30.1380.20">
    <property type="entry name" value="Trafficking protein particle complex subunit 3"/>
    <property type="match status" value="1"/>
</dbReference>
<evidence type="ECO:0000313" key="2">
    <source>
        <dbReference type="Proteomes" id="UP000630660"/>
    </source>
</evidence>
<dbReference type="SUPFAM" id="SSF111126">
    <property type="entry name" value="Ligand-binding domain in the NO signalling and Golgi transport"/>
    <property type="match status" value="1"/>
</dbReference>
<protein>
    <recommendedName>
        <fullName evidence="3">4-vinyl reductase 4VR domain-containing protein</fullName>
    </recommendedName>
</protein>
<gene>
    <name evidence="1" type="ORF">GF359_07960</name>
</gene>
<dbReference type="AlphaFoldDB" id="A0A9D5KAI9"/>
<dbReference type="EMBL" id="WJKJ01000264">
    <property type="protein sequence ID" value="MBD3365135.1"/>
    <property type="molecule type" value="Genomic_DNA"/>
</dbReference>
<organism evidence="1 2">
    <name type="scientific">candidate division WOR-3 bacterium</name>
    <dbReference type="NCBI Taxonomy" id="2052148"/>
    <lineage>
        <taxon>Bacteria</taxon>
        <taxon>Bacteria division WOR-3</taxon>
    </lineage>
</organism>
<comment type="caution">
    <text evidence="1">The sequence shown here is derived from an EMBL/GenBank/DDBJ whole genome shotgun (WGS) entry which is preliminary data.</text>
</comment>
<sequence>MEDLSTHERGITASLAKKWILENYGKQGLGRILSRLGPEAAGMLSEPAPAEWYPIGLVKEIYSAIDDEFSGNDAQTLFEMGRFVAESSVKGFLRYLARMLTIEQLIKRVGRFWKHYHKGGSIESEQMPDEGGRKKGLVRIFGYQAGNAGCKAMEGYIHEILEIAGARDLKVKKTTCLNRGDEVCTWSLDWSDS</sequence>
<evidence type="ECO:0008006" key="3">
    <source>
        <dbReference type="Google" id="ProtNLM"/>
    </source>
</evidence>
<dbReference type="Proteomes" id="UP000630660">
    <property type="component" value="Unassembled WGS sequence"/>
</dbReference>
<reference evidence="1" key="1">
    <citation type="submission" date="2019-11" db="EMBL/GenBank/DDBJ databases">
        <title>Microbial mats filling the niche in hypersaline microbial mats.</title>
        <authorList>
            <person name="Wong H.L."/>
            <person name="Macleod F.I."/>
            <person name="White R.A. III"/>
            <person name="Burns B.P."/>
        </authorList>
    </citation>
    <scope>NUCLEOTIDE SEQUENCE</scope>
    <source>
        <strain evidence="1">Bin_327</strain>
    </source>
</reference>
<name>A0A9D5KAI9_UNCW3</name>
<evidence type="ECO:0000313" key="1">
    <source>
        <dbReference type="EMBL" id="MBD3365135.1"/>
    </source>
</evidence>